<dbReference type="RefSeq" id="WP_091165788.1">
    <property type="nucleotide sequence ID" value="NZ_CP071878.2"/>
</dbReference>
<organism evidence="1 2">
    <name type="scientific">Mucilaginibacter gossypii</name>
    <dbReference type="NCBI Taxonomy" id="551996"/>
    <lineage>
        <taxon>Bacteria</taxon>
        <taxon>Pseudomonadati</taxon>
        <taxon>Bacteroidota</taxon>
        <taxon>Sphingobacteriia</taxon>
        <taxon>Sphingobacteriales</taxon>
        <taxon>Sphingobacteriaceae</taxon>
        <taxon>Mucilaginibacter</taxon>
    </lineage>
</organism>
<dbReference type="Proteomes" id="UP000199705">
    <property type="component" value="Unassembled WGS sequence"/>
</dbReference>
<dbReference type="EMBL" id="FNCG01000004">
    <property type="protein sequence ID" value="SDG67239.1"/>
    <property type="molecule type" value="Genomic_DNA"/>
</dbReference>
<sequence>MKNRQLFKVVLIVLLAIGSQVLFGFSPAKSKNAYKLKSVHITRLNARLVQYDFYFSNGNNSVTLSGRGQTNSGNINAFLVEYFGTSPDNAVGAGTASGTYSIDANGNCTINVTYTAYGHAQEWYSGVANYSVV</sequence>
<proteinExistence type="predicted"/>
<evidence type="ECO:0000313" key="2">
    <source>
        <dbReference type="Proteomes" id="UP000199705"/>
    </source>
</evidence>
<dbReference type="AlphaFoldDB" id="A0A1G7W641"/>
<gene>
    <name evidence="1" type="ORF">SAMN05192573_104308</name>
</gene>
<reference evidence="2" key="1">
    <citation type="submission" date="2016-10" db="EMBL/GenBank/DDBJ databases">
        <authorList>
            <person name="Varghese N."/>
            <person name="Submissions S."/>
        </authorList>
    </citation>
    <scope>NUCLEOTIDE SEQUENCE [LARGE SCALE GENOMIC DNA]</scope>
    <source>
        <strain evidence="2">Gh-67</strain>
    </source>
</reference>
<accession>A0A1G7W641</accession>
<name>A0A1G7W641_9SPHI</name>
<evidence type="ECO:0000313" key="1">
    <source>
        <dbReference type="EMBL" id="SDG67239.1"/>
    </source>
</evidence>
<protein>
    <submittedName>
        <fullName evidence="1">Uncharacterized protein</fullName>
    </submittedName>
</protein>
<keyword evidence="2" id="KW-1185">Reference proteome</keyword>